<proteinExistence type="predicted"/>
<evidence type="ECO:0000256" key="1">
    <source>
        <dbReference type="SAM" id="MobiDB-lite"/>
    </source>
</evidence>
<organism evidence="2 3">
    <name type="scientific">Gossypium arboreum</name>
    <name type="common">Tree cotton</name>
    <name type="synonym">Gossypium nanking</name>
    <dbReference type="NCBI Taxonomy" id="29729"/>
    <lineage>
        <taxon>Eukaryota</taxon>
        <taxon>Viridiplantae</taxon>
        <taxon>Streptophyta</taxon>
        <taxon>Embryophyta</taxon>
        <taxon>Tracheophyta</taxon>
        <taxon>Spermatophyta</taxon>
        <taxon>Magnoliopsida</taxon>
        <taxon>eudicotyledons</taxon>
        <taxon>Gunneridae</taxon>
        <taxon>Pentapetalae</taxon>
        <taxon>rosids</taxon>
        <taxon>malvids</taxon>
        <taxon>Malvales</taxon>
        <taxon>Malvaceae</taxon>
        <taxon>Malvoideae</taxon>
        <taxon>Gossypium</taxon>
    </lineage>
</organism>
<dbReference type="Proteomes" id="UP001358586">
    <property type="component" value="Chromosome 11"/>
</dbReference>
<dbReference type="EMBL" id="JARKNE010000011">
    <property type="protein sequence ID" value="KAK5785044.1"/>
    <property type="molecule type" value="Genomic_DNA"/>
</dbReference>
<sequence>MSYYNQQQHPVGVPPPQGYPPKDAYPPPGYPAEGYAYPPPPQYQYAAAPPPRQQQETGFLEGWPSLGGRRMDYHDWSRNGQGGNRLSFVRVYALPDHRASTRIESPFYKCTTTREDMFKHLSSRGIRMPNSAYDFVILKRNCQLSNSRNRFILSLYLLEMSLPKRSQLGRSTSTRTVYFCTSKDHEPIIQSSYLIFHSDGHMFIWVRMKLKGSFGFPTRWSIPHESVCLHRQPIDSDHARSQYDRLRLGHPLKLDKFLIVRNIFHYCLEKQSPNCFRSTNQVLEAVGVYKIQRPLLGDEVWQGIYFLSGA</sequence>
<evidence type="ECO:0000313" key="2">
    <source>
        <dbReference type="EMBL" id="KAK5785044.1"/>
    </source>
</evidence>
<protein>
    <submittedName>
        <fullName evidence="2">Uncharacterized protein</fullName>
    </submittedName>
</protein>
<name>A0ABR0N3A4_GOSAR</name>
<comment type="caution">
    <text evidence="2">The sequence shown here is derived from an EMBL/GenBank/DDBJ whole genome shotgun (WGS) entry which is preliminary data.</text>
</comment>
<feature type="compositionally biased region" description="Pro residues" evidence="1">
    <location>
        <begin position="37"/>
        <end position="52"/>
    </location>
</feature>
<gene>
    <name evidence="2" type="ORF">PVK06_039589</name>
</gene>
<feature type="compositionally biased region" description="Low complexity" evidence="1">
    <location>
        <begin position="1"/>
        <end position="11"/>
    </location>
</feature>
<keyword evidence="3" id="KW-1185">Reference proteome</keyword>
<accession>A0ABR0N3A4</accession>
<feature type="region of interest" description="Disordered" evidence="1">
    <location>
        <begin position="1"/>
        <end position="61"/>
    </location>
</feature>
<evidence type="ECO:0000313" key="3">
    <source>
        <dbReference type="Proteomes" id="UP001358586"/>
    </source>
</evidence>
<reference evidence="2 3" key="1">
    <citation type="submission" date="2023-03" db="EMBL/GenBank/DDBJ databases">
        <title>WGS of Gossypium arboreum.</title>
        <authorList>
            <person name="Yu D."/>
        </authorList>
    </citation>
    <scope>NUCLEOTIDE SEQUENCE [LARGE SCALE GENOMIC DNA]</scope>
    <source>
        <tissue evidence="2">Leaf</tissue>
    </source>
</reference>
<feature type="compositionally biased region" description="Pro residues" evidence="1">
    <location>
        <begin position="12"/>
        <end position="30"/>
    </location>
</feature>